<evidence type="ECO:0000313" key="11">
    <source>
        <dbReference type="Proteomes" id="UP000051264"/>
    </source>
</evidence>
<dbReference type="PATRIC" id="fig|1423747.3.peg.2018"/>
<evidence type="ECO:0000259" key="9">
    <source>
        <dbReference type="PROSITE" id="PS50893"/>
    </source>
</evidence>
<dbReference type="InterPro" id="IPR027417">
    <property type="entry name" value="P-loop_NTPase"/>
</dbReference>
<sequence length="283" mass="31431">MLMNSKKIIQVEHLKYEYPQSNQHLALNDLSVEINAGEWVAIIGHNGSGKSTFAKSLNGLLDLQNGSIVIDGLPLAMETVWEIRKKIGMVFQNPDNQFVGATVEDDVAFGLENQGIERAIMQTRVTDAIERVGMTDYTKREPSRLSGGQKQRVALAGIIAQQPEILILDEATSMLDPEGRREVLETIHQLKQETNMTVLSITHDIDEAASADRIIILDDGQVVDQGTPAEIFAYGQRLMALGLDVPYPEKLKAALTTLAVPMPSEYLTTERMVDYLWTLHSKM</sequence>
<dbReference type="CDD" id="cd03225">
    <property type="entry name" value="ABC_cobalt_CbiO_domain1"/>
    <property type="match status" value="1"/>
</dbReference>
<dbReference type="GO" id="GO:0005524">
    <property type="term" value="F:ATP binding"/>
    <property type="evidence" value="ECO:0007669"/>
    <property type="project" value="UniProtKB-KW"/>
</dbReference>
<evidence type="ECO:0000256" key="1">
    <source>
        <dbReference type="ARBA" id="ARBA00004202"/>
    </source>
</evidence>
<proteinExistence type="inferred from homology"/>
<dbReference type="InterPro" id="IPR050095">
    <property type="entry name" value="ECF_ABC_transporter_ATP-bd"/>
</dbReference>
<dbReference type="GO" id="GO:0043190">
    <property type="term" value="C:ATP-binding cassette (ABC) transporter complex"/>
    <property type="evidence" value="ECO:0007669"/>
    <property type="project" value="TreeGrafter"/>
</dbReference>
<keyword evidence="4" id="KW-1003">Cell membrane</keyword>
<gene>
    <name evidence="10" type="ORF">FC69_GL001985</name>
</gene>
<dbReference type="EMBL" id="AZEX01000057">
    <property type="protein sequence ID" value="KRL59006.1"/>
    <property type="molecule type" value="Genomic_DNA"/>
</dbReference>
<dbReference type="Pfam" id="PF00005">
    <property type="entry name" value="ABC_tran"/>
    <property type="match status" value="1"/>
</dbReference>
<comment type="subcellular location">
    <subcellularLocation>
        <location evidence="1">Cell membrane</location>
        <topology evidence="1">Peripheral membrane protein</topology>
    </subcellularLocation>
</comment>
<dbReference type="STRING" id="1423747.FC69_GL001985"/>
<evidence type="ECO:0000256" key="2">
    <source>
        <dbReference type="ARBA" id="ARBA00005417"/>
    </source>
</evidence>
<evidence type="ECO:0000256" key="5">
    <source>
        <dbReference type="ARBA" id="ARBA00022741"/>
    </source>
</evidence>
<dbReference type="GO" id="GO:0042626">
    <property type="term" value="F:ATPase-coupled transmembrane transporter activity"/>
    <property type="evidence" value="ECO:0007669"/>
    <property type="project" value="TreeGrafter"/>
</dbReference>
<dbReference type="InterPro" id="IPR017871">
    <property type="entry name" value="ABC_transporter-like_CS"/>
</dbReference>
<evidence type="ECO:0000256" key="8">
    <source>
        <dbReference type="ARBA" id="ARBA00023136"/>
    </source>
</evidence>
<dbReference type="SUPFAM" id="SSF52540">
    <property type="entry name" value="P-loop containing nucleoside triphosphate hydrolases"/>
    <property type="match status" value="1"/>
</dbReference>
<dbReference type="PANTHER" id="PTHR43553:SF24">
    <property type="entry name" value="ENERGY-COUPLING FACTOR TRANSPORTER ATP-BINDING PROTEIN ECFA1"/>
    <property type="match status" value="1"/>
</dbReference>
<dbReference type="NCBIfam" id="NF010156">
    <property type="entry name" value="PRK13635.1"/>
    <property type="match status" value="1"/>
</dbReference>
<evidence type="ECO:0000313" key="10">
    <source>
        <dbReference type="EMBL" id="KRL59006.1"/>
    </source>
</evidence>
<comment type="caution">
    <text evidence="10">The sequence shown here is derived from an EMBL/GenBank/DDBJ whole genome shotgun (WGS) entry which is preliminary data.</text>
</comment>
<dbReference type="PANTHER" id="PTHR43553">
    <property type="entry name" value="HEAVY METAL TRANSPORTER"/>
    <property type="match status" value="1"/>
</dbReference>
<accession>A0A0R1RRK8</accession>
<dbReference type="PROSITE" id="PS00211">
    <property type="entry name" value="ABC_TRANSPORTER_1"/>
    <property type="match status" value="1"/>
</dbReference>
<reference evidence="10 11" key="1">
    <citation type="journal article" date="2015" name="Genome Announc.">
        <title>Expanding the biotechnology potential of lactobacilli through comparative genomics of 213 strains and associated genera.</title>
        <authorList>
            <person name="Sun Z."/>
            <person name="Harris H.M."/>
            <person name="McCann A."/>
            <person name="Guo C."/>
            <person name="Argimon S."/>
            <person name="Zhang W."/>
            <person name="Yang X."/>
            <person name="Jeffery I.B."/>
            <person name="Cooney J.C."/>
            <person name="Kagawa T.F."/>
            <person name="Liu W."/>
            <person name="Song Y."/>
            <person name="Salvetti E."/>
            <person name="Wrobel A."/>
            <person name="Rasinkangas P."/>
            <person name="Parkhill J."/>
            <person name="Rea M.C."/>
            <person name="O'Sullivan O."/>
            <person name="Ritari J."/>
            <person name="Douillard F.P."/>
            <person name="Paul Ross R."/>
            <person name="Yang R."/>
            <person name="Briner A.E."/>
            <person name="Felis G.E."/>
            <person name="de Vos W.M."/>
            <person name="Barrangou R."/>
            <person name="Klaenhammer T.R."/>
            <person name="Caufield P.W."/>
            <person name="Cui Y."/>
            <person name="Zhang H."/>
            <person name="O'Toole P.W."/>
        </authorList>
    </citation>
    <scope>NUCLEOTIDE SEQUENCE [LARGE SCALE GENOMIC DNA]</scope>
    <source>
        <strain evidence="10 11">DSM 14340</strain>
    </source>
</reference>
<evidence type="ECO:0000256" key="6">
    <source>
        <dbReference type="ARBA" id="ARBA00022840"/>
    </source>
</evidence>
<dbReference type="InterPro" id="IPR030947">
    <property type="entry name" value="EcfA_1"/>
</dbReference>
<dbReference type="Gene3D" id="3.40.50.300">
    <property type="entry name" value="P-loop containing nucleotide triphosphate hydrolases"/>
    <property type="match status" value="1"/>
</dbReference>
<protein>
    <submittedName>
        <fullName evidence="10">ABC transporter family protein</fullName>
    </submittedName>
</protein>
<feature type="domain" description="ABC transporter" evidence="9">
    <location>
        <begin position="9"/>
        <end position="244"/>
    </location>
</feature>
<dbReference type="eggNOG" id="COG1122">
    <property type="taxonomic scope" value="Bacteria"/>
</dbReference>
<keyword evidence="8" id="KW-0472">Membrane</keyword>
<dbReference type="InterPro" id="IPR003593">
    <property type="entry name" value="AAA+_ATPase"/>
</dbReference>
<dbReference type="PROSITE" id="PS50893">
    <property type="entry name" value="ABC_TRANSPORTER_2"/>
    <property type="match status" value="1"/>
</dbReference>
<dbReference type="NCBIfam" id="NF010167">
    <property type="entry name" value="PRK13648.1"/>
    <property type="match status" value="1"/>
</dbReference>
<dbReference type="InterPro" id="IPR015856">
    <property type="entry name" value="ABC_transpr_CbiO/EcfA_su"/>
</dbReference>
<dbReference type="GO" id="GO:0016887">
    <property type="term" value="F:ATP hydrolysis activity"/>
    <property type="evidence" value="ECO:0007669"/>
    <property type="project" value="InterPro"/>
</dbReference>
<dbReference type="NCBIfam" id="TIGR04520">
    <property type="entry name" value="ECF_ATPase_1"/>
    <property type="match status" value="1"/>
</dbReference>
<organism evidence="10 11">
    <name type="scientific">Latilactobacillus fuchuensis DSM 14340 = JCM 11249</name>
    <dbReference type="NCBI Taxonomy" id="1423747"/>
    <lineage>
        <taxon>Bacteria</taxon>
        <taxon>Bacillati</taxon>
        <taxon>Bacillota</taxon>
        <taxon>Bacilli</taxon>
        <taxon>Lactobacillales</taxon>
        <taxon>Lactobacillaceae</taxon>
        <taxon>Latilactobacillus</taxon>
    </lineage>
</organism>
<keyword evidence="3" id="KW-0813">Transport</keyword>
<dbReference type="SMART" id="SM00382">
    <property type="entry name" value="AAA"/>
    <property type="match status" value="1"/>
</dbReference>
<dbReference type="AlphaFoldDB" id="A0A0R1RRK8"/>
<name>A0A0R1RRK8_9LACO</name>
<evidence type="ECO:0000256" key="4">
    <source>
        <dbReference type="ARBA" id="ARBA00022475"/>
    </source>
</evidence>
<dbReference type="InterPro" id="IPR003439">
    <property type="entry name" value="ABC_transporter-like_ATP-bd"/>
</dbReference>
<evidence type="ECO:0000256" key="7">
    <source>
        <dbReference type="ARBA" id="ARBA00022967"/>
    </source>
</evidence>
<keyword evidence="5" id="KW-0547">Nucleotide-binding</keyword>
<keyword evidence="6" id="KW-0067">ATP-binding</keyword>
<dbReference type="FunFam" id="3.40.50.300:FF:000224">
    <property type="entry name" value="Energy-coupling factor transporter ATP-binding protein EcfA"/>
    <property type="match status" value="1"/>
</dbReference>
<comment type="similarity">
    <text evidence="2">Belongs to the ABC transporter superfamily.</text>
</comment>
<evidence type="ECO:0000256" key="3">
    <source>
        <dbReference type="ARBA" id="ARBA00022448"/>
    </source>
</evidence>
<dbReference type="Proteomes" id="UP000051264">
    <property type="component" value="Unassembled WGS sequence"/>
</dbReference>
<keyword evidence="7" id="KW-1278">Translocase</keyword>